<evidence type="ECO:0000256" key="4">
    <source>
        <dbReference type="PROSITE-ProRule" id="PRU00335"/>
    </source>
</evidence>
<dbReference type="InterPro" id="IPR001647">
    <property type="entry name" value="HTH_TetR"/>
</dbReference>
<dbReference type="InterPro" id="IPR050109">
    <property type="entry name" value="HTH-type_TetR-like_transc_reg"/>
</dbReference>
<dbReference type="Pfam" id="PF00440">
    <property type="entry name" value="TetR_N"/>
    <property type="match status" value="1"/>
</dbReference>
<dbReference type="OrthoDB" id="2356263at2"/>
<keyword evidence="1" id="KW-0805">Transcription regulation</keyword>
<dbReference type="GO" id="GO:0000976">
    <property type="term" value="F:transcription cis-regulatory region binding"/>
    <property type="evidence" value="ECO:0007669"/>
    <property type="project" value="TreeGrafter"/>
</dbReference>
<dbReference type="PANTHER" id="PTHR30055">
    <property type="entry name" value="HTH-TYPE TRANSCRIPTIONAL REGULATOR RUTR"/>
    <property type="match status" value="1"/>
</dbReference>
<keyword evidence="3" id="KW-0804">Transcription</keyword>
<evidence type="ECO:0000313" key="6">
    <source>
        <dbReference type="EMBL" id="AOP34676.1"/>
    </source>
</evidence>
<dbReference type="PANTHER" id="PTHR30055:SF234">
    <property type="entry name" value="HTH-TYPE TRANSCRIPTIONAL REGULATOR BETI"/>
    <property type="match status" value="1"/>
</dbReference>
<dbReference type="InterPro" id="IPR041674">
    <property type="entry name" value="TetR_C_22"/>
</dbReference>
<dbReference type="EMBL" id="CP015217">
    <property type="protein sequence ID" value="AOP34676.1"/>
    <property type="molecule type" value="Genomic_DNA"/>
</dbReference>
<sequence length="227" mass="26131">MKKERIEDGRMEGESVLLTRANPVQKRAREKQESILNSARELILKVGPDRFTLQEIADYIGSPIGTIYRYYSGKPAILRAIAQSHLEGLRSDLQNELAQYREKNPDEIQFQRVIKKILELFEKAYSSDPVFQIVWSGSQAYPALRELDLEDTKRNAEIIVSSIECFVPRMKKQRLMELCVLICDSIGSALRLTSMMDEKEKRGVLSQLRGMITNHLYIAYKTFGPEE</sequence>
<feature type="DNA-binding region" description="H-T-H motif" evidence="4">
    <location>
        <begin position="52"/>
        <end position="71"/>
    </location>
</feature>
<dbReference type="Pfam" id="PF17928">
    <property type="entry name" value="TetR_C_22"/>
    <property type="match status" value="1"/>
</dbReference>
<protein>
    <recommendedName>
        <fullName evidence="5">HTH tetR-type domain-containing protein</fullName>
    </recommendedName>
</protein>
<dbReference type="GO" id="GO:0003700">
    <property type="term" value="F:DNA-binding transcription factor activity"/>
    <property type="evidence" value="ECO:0007669"/>
    <property type="project" value="TreeGrafter"/>
</dbReference>
<organism evidence="6 7">
    <name type="scientific">Leptospira tipperaryensis</name>
    <dbReference type="NCBI Taxonomy" id="2564040"/>
    <lineage>
        <taxon>Bacteria</taxon>
        <taxon>Pseudomonadati</taxon>
        <taxon>Spirochaetota</taxon>
        <taxon>Spirochaetia</taxon>
        <taxon>Leptospirales</taxon>
        <taxon>Leptospiraceae</taxon>
        <taxon>Leptospira</taxon>
    </lineage>
</organism>
<proteinExistence type="predicted"/>
<dbReference type="Proteomes" id="UP000094197">
    <property type="component" value="Chromosome 1"/>
</dbReference>
<accession>A0A1D7UYJ8</accession>
<dbReference type="Gene3D" id="1.10.357.10">
    <property type="entry name" value="Tetracycline Repressor, domain 2"/>
    <property type="match status" value="1"/>
</dbReference>
<dbReference type="AlphaFoldDB" id="A0A1D7UYJ8"/>
<dbReference type="PROSITE" id="PS50977">
    <property type="entry name" value="HTH_TETR_2"/>
    <property type="match status" value="1"/>
</dbReference>
<evidence type="ECO:0000313" key="7">
    <source>
        <dbReference type="Proteomes" id="UP000094197"/>
    </source>
</evidence>
<name>A0A1D7UYJ8_9LEPT</name>
<feature type="domain" description="HTH tetR-type" evidence="5">
    <location>
        <begin position="29"/>
        <end position="89"/>
    </location>
</feature>
<evidence type="ECO:0000256" key="1">
    <source>
        <dbReference type="ARBA" id="ARBA00023015"/>
    </source>
</evidence>
<dbReference type="KEGG" id="laj:A0128_12925"/>
<evidence type="ECO:0000256" key="3">
    <source>
        <dbReference type="ARBA" id="ARBA00023163"/>
    </source>
</evidence>
<keyword evidence="2 4" id="KW-0238">DNA-binding</keyword>
<dbReference type="SUPFAM" id="SSF46689">
    <property type="entry name" value="Homeodomain-like"/>
    <property type="match status" value="1"/>
</dbReference>
<dbReference type="InterPro" id="IPR009057">
    <property type="entry name" value="Homeodomain-like_sf"/>
</dbReference>
<evidence type="ECO:0000259" key="5">
    <source>
        <dbReference type="PROSITE" id="PS50977"/>
    </source>
</evidence>
<gene>
    <name evidence="6" type="ORF">A0128_12925</name>
</gene>
<keyword evidence="7" id="KW-1185">Reference proteome</keyword>
<reference evidence="6 7" key="1">
    <citation type="submission" date="2016-04" db="EMBL/GenBank/DDBJ databases">
        <title>Complete genome seqeunce of Leptospira alstonii serovar Room22.</title>
        <authorList>
            <person name="Nally J.E."/>
            <person name="Bayles D.O."/>
            <person name="Hurley D."/>
            <person name="Fanning S."/>
            <person name="McMahon B.J."/>
            <person name="Arent Z."/>
        </authorList>
    </citation>
    <scope>NUCLEOTIDE SEQUENCE [LARGE SCALE GENOMIC DNA]</scope>
    <source>
        <strain evidence="6 7">GWTS #1</strain>
    </source>
</reference>
<evidence type="ECO:0000256" key="2">
    <source>
        <dbReference type="ARBA" id="ARBA00023125"/>
    </source>
</evidence>